<keyword evidence="2" id="KW-1185">Reference proteome</keyword>
<dbReference type="AlphaFoldDB" id="A0A061JJ19"/>
<dbReference type="Proteomes" id="UP000026922">
    <property type="component" value="Unassembled WGS sequence"/>
</dbReference>
<sequence length="38" mass="4061">MKKTSSVFVLYASGLLMNRIAQRFGASTTAVLKKAGTL</sequence>
<evidence type="ECO:0000313" key="1">
    <source>
        <dbReference type="EMBL" id="ETZ05544.1"/>
    </source>
</evidence>
<proteinExistence type="predicted"/>
<evidence type="ECO:0000313" key="2">
    <source>
        <dbReference type="Proteomes" id="UP000026922"/>
    </source>
</evidence>
<protein>
    <submittedName>
        <fullName evidence="1">Uncharacterized protein</fullName>
    </submittedName>
</protein>
<reference evidence="1 2" key="1">
    <citation type="journal article" date="2013" name="Genome Announc.">
        <title>Draft Genome Sequence of Holospora undulata Strain HU1, a Micronucleus-Specific Symbiont of the Ciliate Paramecium caudatum.</title>
        <authorList>
            <person name="Dohra H."/>
            <person name="Suzuki H."/>
            <person name="Suzuki T."/>
            <person name="Tanaka K."/>
            <person name="Fujishima M."/>
        </authorList>
    </citation>
    <scope>NUCLEOTIDE SEQUENCE [LARGE SCALE GENOMIC DNA]</scope>
    <source>
        <strain evidence="1 2">HU1</strain>
    </source>
</reference>
<gene>
    <name evidence="1" type="ORF">K737_300014</name>
</gene>
<organism evidence="1 2">
    <name type="scientific">Holospora undulata HU1</name>
    <dbReference type="NCBI Taxonomy" id="1321371"/>
    <lineage>
        <taxon>Bacteria</taxon>
        <taxon>Pseudomonadati</taxon>
        <taxon>Pseudomonadota</taxon>
        <taxon>Alphaproteobacteria</taxon>
        <taxon>Holosporales</taxon>
        <taxon>Holosporaceae</taxon>
        <taxon>Holospora</taxon>
    </lineage>
</organism>
<name>A0A061JJ19_9PROT</name>
<accession>A0A061JJ19</accession>
<comment type="caution">
    <text evidence="1">The sequence shown here is derived from an EMBL/GenBank/DDBJ whole genome shotgun (WGS) entry which is preliminary data.</text>
</comment>
<dbReference type="EMBL" id="ARPM03000013">
    <property type="protein sequence ID" value="ETZ05544.1"/>
    <property type="molecule type" value="Genomic_DNA"/>
</dbReference>